<evidence type="ECO:0000256" key="5">
    <source>
        <dbReference type="ARBA" id="ARBA00022777"/>
    </source>
</evidence>
<dbReference type="Gene3D" id="1.10.510.10">
    <property type="entry name" value="Transferase(Phosphotransferase) domain 1"/>
    <property type="match status" value="1"/>
</dbReference>
<evidence type="ECO:0000256" key="8">
    <source>
        <dbReference type="PROSITE-ProRule" id="PRU10141"/>
    </source>
</evidence>
<dbReference type="GO" id="GO:0005952">
    <property type="term" value="C:cAMP-dependent protein kinase complex"/>
    <property type="evidence" value="ECO:0000318"/>
    <property type="project" value="GO_Central"/>
</dbReference>
<feature type="region of interest" description="Disordered" evidence="9">
    <location>
        <begin position="478"/>
        <end position="599"/>
    </location>
</feature>
<evidence type="ECO:0000256" key="4">
    <source>
        <dbReference type="ARBA" id="ARBA00022741"/>
    </source>
</evidence>
<dbReference type="SUPFAM" id="SSF56112">
    <property type="entry name" value="Protein kinase-like (PK-like)"/>
    <property type="match status" value="1"/>
</dbReference>
<evidence type="ECO:0000313" key="13">
    <source>
        <dbReference type="Proteomes" id="UP000054558"/>
    </source>
</evidence>
<dbReference type="InterPro" id="IPR017441">
    <property type="entry name" value="Protein_kinase_ATP_BS"/>
</dbReference>
<feature type="compositionally biased region" description="Low complexity" evidence="9">
    <location>
        <begin position="482"/>
        <end position="497"/>
    </location>
</feature>
<dbReference type="GO" id="GO:0004691">
    <property type="term" value="F:cAMP-dependent protein kinase activity"/>
    <property type="evidence" value="ECO:0000318"/>
    <property type="project" value="GO_Central"/>
</dbReference>
<keyword evidence="7" id="KW-0142">cGMP-binding</keyword>
<evidence type="ECO:0000259" key="10">
    <source>
        <dbReference type="PROSITE" id="PS50011"/>
    </source>
</evidence>
<dbReference type="PANTHER" id="PTHR24353:SF142">
    <property type="entry name" value="CAMP CGMP-DEPENDENT PROTEIN KINASE"/>
    <property type="match status" value="1"/>
</dbReference>
<dbReference type="Pfam" id="PF00027">
    <property type="entry name" value="cNMP_binding"/>
    <property type="match status" value="2"/>
</dbReference>
<dbReference type="FunFam" id="3.30.200.20:FF:000042">
    <property type="entry name" value="Aurora kinase A"/>
    <property type="match status" value="1"/>
</dbReference>
<dbReference type="Pfam" id="PF00069">
    <property type="entry name" value="Pkinase"/>
    <property type="match status" value="1"/>
</dbReference>
<evidence type="ECO:0000256" key="1">
    <source>
        <dbReference type="ARBA" id="ARBA00022527"/>
    </source>
</evidence>
<feature type="compositionally biased region" description="Low complexity" evidence="9">
    <location>
        <begin position="532"/>
        <end position="541"/>
    </location>
</feature>
<dbReference type="PROSITE" id="PS00107">
    <property type="entry name" value="PROTEIN_KINASE_ATP"/>
    <property type="match status" value="1"/>
</dbReference>
<evidence type="ECO:0000256" key="7">
    <source>
        <dbReference type="ARBA" id="ARBA00022992"/>
    </source>
</evidence>
<dbReference type="InterPro" id="IPR008271">
    <property type="entry name" value="Ser/Thr_kinase_AS"/>
</dbReference>
<feature type="domain" description="Protein kinase" evidence="10">
    <location>
        <begin position="870"/>
        <end position="1128"/>
    </location>
</feature>
<organism evidence="12 13">
    <name type="scientific">Klebsormidium nitens</name>
    <name type="common">Green alga</name>
    <name type="synonym">Ulothrix nitens</name>
    <dbReference type="NCBI Taxonomy" id="105231"/>
    <lineage>
        <taxon>Eukaryota</taxon>
        <taxon>Viridiplantae</taxon>
        <taxon>Streptophyta</taxon>
        <taxon>Klebsormidiophyceae</taxon>
        <taxon>Klebsormidiales</taxon>
        <taxon>Klebsormidiaceae</taxon>
        <taxon>Klebsormidium</taxon>
    </lineage>
</organism>
<keyword evidence="5 12" id="KW-0418">Kinase</keyword>
<dbReference type="InterPro" id="IPR014710">
    <property type="entry name" value="RmlC-like_jellyroll"/>
</dbReference>
<dbReference type="OrthoDB" id="100546at2759"/>
<dbReference type="GO" id="GO:0005524">
    <property type="term" value="F:ATP binding"/>
    <property type="evidence" value="ECO:0007669"/>
    <property type="project" value="UniProtKB-UniRule"/>
</dbReference>
<proteinExistence type="predicted"/>
<accession>A0A1Y1HSR4</accession>
<dbReference type="SMART" id="SM00220">
    <property type="entry name" value="S_TKc"/>
    <property type="match status" value="1"/>
</dbReference>
<feature type="domain" description="Cyclic nucleotide-binding" evidence="11">
    <location>
        <begin position="168"/>
        <end position="271"/>
    </location>
</feature>
<dbReference type="InterPro" id="IPR018490">
    <property type="entry name" value="cNMP-bd_dom_sf"/>
</dbReference>
<dbReference type="CDD" id="cd00038">
    <property type="entry name" value="CAP_ED"/>
    <property type="match status" value="3"/>
</dbReference>
<dbReference type="SUPFAM" id="SSF51206">
    <property type="entry name" value="cAMP-binding domain-like"/>
    <property type="match status" value="4"/>
</dbReference>
<dbReference type="Proteomes" id="UP000054558">
    <property type="component" value="Unassembled WGS sequence"/>
</dbReference>
<evidence type="ECO:0000256" key="2">
    <source>
        <dbReference type="ARBA" id="ARBA00022535"/>
    </source>
</evidence>
<dbReference type="PROSITE" id="PS50011">
    <property type="entry name" value="PROTEIN_KINASE_DOM"/>
    <property type="match status" value="1"/>
</dbReference>
<keyword evidence="4 8" id="KW-0547">Nucleotide-binding</keyword>
<dbReference type="GO" id="GO:0007189">
    <property type="term" value="P:adenylate cyclase-activating G protein-coupled receptor signaling pathway"/>
    <property type="evidence" value="ECO:0000318"/>
    <property type="project" value="GO_Central"/>
</dbReference>
<reference evidence="12 13" key="1">
    <citation type="journal article" date="2014" name="Nat. Commun.">
        <title>Klebsormidium flaccidum genome reveals primary factors for plant terrestrial adaptation.</title>
        <authorList>
            <person name="Hori K."/>
            <person name="Maruyama F."/>
            <person name="Fujisawa T."/>
            <person name="Togashi T."/>
            <person name="Yamamoto N."/>
            <person name="Seo M."/>
            <person name="Sato S."/>
            <person name="Yamada T."/>
            <person name="Mori H."/>
            <person name="Tajima N."/>
            <person name="Moriyama T."/>
            <person name="Ikeuchi M."/>
            <person name="Watanabe M."/>
            <person name="Wada H."/>
            <person name="Kobayashi K."/>
            <person name="Saito M."/>
            <person name="Masuda T."/>
            <person name="Sasaki-Sekimoto Y."/>
            <person name="Mashiguchi K."/>
            <person name="Awai K."/>
            <person name="Shimojima M."/>
            <person name="Masuda S."/>
            <person name="Iwai M."/>
            <person name="Nobusawa T."/>
            <person name="Narise T."/>
            <person name="Kondo S."/>
            <person name="Saito H."/>
            <person name="Sato R."/>
            <person name="Murakawa M."/>
            <person name="Ihara Y."/>
            <person name="Oshima-Yamada Y."/>
            <person name="Ohtaka K."/>
            <person name="Satoh M."/>
            <person name="Sonobe K."/>
            <person name="Ishii M."/>
            <person name="Ohtani R."/>
            <person name="Kanamori-Sato M."/>
            <person name="Honoki R."/>
            <person name="Miyazaki D."/>
            <person name="Mochizuki H."/>
            <person name="Umetsu J."/>
            <person name="Higashi K."/>
            <person name="Shibata D."/>
            <person name="Kamiya Y."/>
            <person name="Sato N."/>
            <person name="Nakamura Y."/>
            <person name="Tabata S."/>
            <person name="Ida S."/>
            <person name="Kurokawa K."/>
            <person name="Ohta H."/>
        </authorList>
    </citation>
    <scope>NUCLEOTIDE SEQUENCE [LARGE SCALE GENOMIC DNA]</scope>
    <source>
        <strain evidence="12 13">NIES-2285</strain>
    </source>
</reference>
<feature type="region of interest" description="Disordered" evidence="9">
    <location>
        <begin position="57"/>
        <end position="102"/>
    </location>
</feature>
<keyword evidence="2" id="KW-0140">cGMP</keyword>
<keyword evidence="1" id="KW-0723">Serine/threonine-protein kinase</keyword>
<dbReference type="STRING" id="105231.A0A1Y1HSR4"/>
<feature type="compositionally biased region" description="Polar residues" evidence="9">
    <location>
        <begin position="64"/>
        <end position="78"/>
    </location>
</feature>
<name>A0A1Y1HSR4_KLENI</name>
<feature type="region of interest" description="Disordered" evidence="9">
    <location>
        <begin position="115"/>
        <end position="137"/>
    </location>
</feature>
<evidence type="ECO:0000259" key="11">
    <source>
        <dbReference type="PROSITE" id="PS50042"/>
    </source>
</evidence>
<feature type="domain" description="Cyclic nucleotide-binding" evidence="11">
    <location>
        <begin position="289"/>
        <end position="399"/>
    </location>
</feature>
<feature type="domain" description="Cyclic nucleotide-binding" evidence="11">
    <location>
        <begin position="702"/>
        <end position="792"/>
    </location>
</feature>
<gene>
    <name evidence="12" type="ORF">KFL_000870090</name>
</gene>
<dbReference type="PANTHER" id="PTHR24353">
    <property type="entry name" value="CYCLIC NUCLEOTIDE-DEPENDENT PROTEIN KINASE"/>
    <property type="match status" value="1"/>
</dbReference>
<feature type="compositionally biased region" description="Acidic residues" evidence="9">
    <location>
        <begin position="566"/>
        <end position="580"/>
    </location>
</feature>
<dbReference type="InterPro" id="IPR000719">
    <property type="entry name" value="Prot_kinase_dom"/>
</dbReference>
<dbReference type="AlphaFoldDB" id="A0A1Y1HSR4"/>
<keyword evidence="6 8" id="KW-0067">ATP-binding</keyword>
<dbReference type="PROSITE" id="PS00108">
    <property type="entry name" value="PROTEIN_KINASE_ST"/>
    <property type="match status" value="1"/>
</dbReference>
<evidence type="ECO:0000256" key="3">
    <source>
        <dbReference type="ARBA" id="ARBA00022679"/>
    </source>
</evidence>
<dbReference type="Gene3D" id="2.60.120.10">
    <property type="entry name" value="Jelly Rolls"/>
    <property type="match status" value="4"/>
</dbReference>
<dbReference type="OMA" id="LYMCMET"/>
<dbReference type="GO" id="GO:0030553">
    <property type="term" value="F:cGMP binding"/>
    <property type="evidence" value="ECO:0007669"/>
    <property type="project" value="UniProtKB-KW"/>
</dbReference>
<evidence type="ECO:0000313" key="12">
    <source>
        <dbReference type="EMBL" id="GAQ81674.1"/>
    </source>
</evidence>
<feature type="region of interest" description="Disordered" evidence="9">
    <location>
        <begin position="803"/>
        <end position="823"/>
    </location>
</feature>
<sequence length="1185" mass="128351">MQGHESWSAPQIREVEAALTQFHSQQVSAVRGSLEELAKRAAGGKVFPQEELEKLAGADVADQMQRNVAPSLTRTASGKSGGSSPAQSPRPPRSPPVSNGKVAARVAENLAVRVPAPISEDDDSIKQRVTPPSHRKSLESFKRGGVELSGATAGNARRMRDGIRQNFIFSDLEPALREEIIDAFTDIRIAPGTEVIKQNDMGDNFYIVDVGEFEVVKQEGTDPPVVVKVKGPEESFGEIALLYDCPRNATVRALTHGLLWFVDRVTFKSIILRHLTESKPAQILREAPALHKLATRDVVNLSNQSKTELFSRGECLIKGGSIMEKVYVIAEGQVRVTNGAPPRAGMRQVAVSSADTAAVLGRLAVLGESMLLSGEQISTFNYVAASDTVTAITIDRALFDAHILGTVRRGLQLQLVTVALQRVPALSDLKDDQLETLAESFTEQSLPCGSEVTRAGTVSGNQARIYIVQSGRISLANMGDWPGSPSGGSSPSSSPGPVLTRSKTSNSAGWGSRIGGMFRSESSPKAGGGSAPGSPSGTAQGLPVTGTMSTGHGSNSPSRFKLTEQPFDEADSNSDDEDNSEAPGEASEKVGALRRPLGMQPVKLSRTNTLPSPTGRAPMTPVLQSTRSLQTAKACVTTYGCFGDEALLGGTHIICSTTAVVESGDGSVVLSISLSELTAILGPIQEILMKATNLRVLRSVPCLDYLTESEVEVLATAMGVVRFAPGENIYKAGEPADRMYVVRKGTVQEMPAASAGGRGARSSCEGRAYAKGAFFGESALIGPGVRKETVVAGGLEARGFQEPRSPVAGLKESGGRSGGSSPTVPGTVELYYLDRAVLEANLGPLEEVREQRRKEDELKGIVKAIKLEELEELGLLGTGLFGKVKLVYNKRTGEHYALKCVSKTKVVRMQEEEHLRNEKLLMSELEHPFIAKLIRTFKDKDNVYLLQELTTGRELFLFMEKAGRLKEWEAAFYAGGVLLALEYMHGKGIVYRDLKPENTLIDESGYPKLIDMGFAKRLAPHRKTYSMCGTPDYMAPEIIRRQGHTKAVDYWALGCMIFEMVTNTSPFNRGDDPPQTVFQRITEGRLSFPSYMTPACVDIIRKLLDPNPETRLGCGKNGAKDIKDHPFFAKEINFNLLIRLKEEAPMIPPKVDNFGDLCIDEDVRQDEMDAPLTKVVDHSYWDDIF</sequence>
<protein>
    <submittedName>
        <fullName evidence="12">cAMP cGMP-dependent protein kinase</fullName>
    </submittedName>
</protein>
<dbReference type="PROSITE" id="PS50042">
    <property type="entry name" value="CNMP_BINDING_3"/>
    <property type="match status" value="3"/>
</dbReference>
<dbReference type="EMBL" id="DF237036">
    <property type="protein sequence ID" value="GAQ81674.1"/>
    <property type="molecule type" value="Genomic_DNA"/>
</dbReference>
<feature type="compositionally biased region" description="Polar residues" evidence="9">
    <location>
        <begin position="546"/>
        <end position="558"/>
    </location>
</feature>
<keyword evidence="13" id="KW-1185">Reference proteome</keyword>
<evidence type="ECO:0000256" key="9">
    <source>
        <dbReference type="SAM" id="MobiDB-lite"/>
    </source>
</evidence>
<dbReference type="PRINTS" id="PR00103">
    <property type="entry name" value="CAMPKINASE"/>
</dbReference>
<keyword evidence="3" id="KW-0808">Transferase</keyword>
<dbReference type="FunFam" id="1.10.510.10:FF:000210">
    <property type="entry name" value="Non-specific serine/threonine protein kinase"/>
    <property type="match status" value="1"/>
</dbReference>
<dbReference type="SMART" id="SM00100">
    <property type="entry name" value="cNMP"/>
    <property type="match status" value="3"/>
</dbReference>
<evidence type="ECO:0000256" key="6">
    <source>
        <dbReference type="ARBA" id="ARBA00022840"/>
    </source>
</evidence>
<dbReference type="Gene3D" id="3.30.200.20">
    <property type="entry name" value="Phosphorylase Kinase, domain 1"/>
    <property type="match status" value="1"/>
</dbReference>
<dbReference type="InterPro" id="IPR000595">
    <property type="entry name" value="cNMP-bd_dom"/>
</dbReference>
<dbReference type="InterPro" id="IPR011009">
    <property type="entry name" value="Kinase-like_dom_sf"/>
</dbReference>
<feature type="binding site" evidence="8">
    <location>
        <position position="899"/>
    </location>
    <ligand>
        <name>ATP</name>
        <dbReference type="ChEBI" id="CHEBI:30616"/>
    </ligand>
</feature>